<evidence type="ECO:0000313" key="3">
    <source>
        <dbReference type="Proteomes" id="UP000095255"/>
    </source>
</evidence>
<reference evidence="2 3" key="1">
    <citation type="submission" date="2016-09" db="EMBL/GenBank/DDBJ databases">
        <title>Desulfuribacillus arsenicus sp. nov., an obligately anaerobic, dissimilatory arsenic- and antimonate-reducing bacterium isolated from anoxic sediments.</title>
        <authorList>
            <person name="Abin C.A."/>
            <person name="Hollibaugh J.T."/>
        </authorList>
    </citation>
    <scope>NUCLEOTIDE SEQUENCE [LARGE SCALE GENOMIC DNA]</scope>
    <source>
        <strain evidence="2 3">MLFW-2</strain>
    </source>
</reference>
<evidence type="ECO:0000256" key="1">
    <source>
        <dbReference type="SAM" id="Phobius"/>
    </source>
</evidence>
<evidence type="ECO:0000313" key="2">
    <source>
        <dbReference type="EMBL" id="OEH86212.1"/>
    </source>
</evidence>
<accession>A0A1E5L7S5</accession>
<protein>
    <submittedName>
        <fullName evidence="2">Uncharacterized protein</fullName>
    </submittedName>
</protein>
<feature type="transmembrane region" description="Helical" evidence="1">
    <location>
        <begin position="12"/>
        <end position="30"/>
    </location>
</feature>
<proteinExistence type="predicted"/>
<dbReference type="EMBL" id="MJAT01000006">
    <property type="protein sequence ID" value="OEH86212.1"/>
    <property type="molecule type" value="Genomic_DNA"/>
</dbReference>
<comment type="caution">
    <text evidence="2">The sequence shown here is derived from an EMBL/GenBank/DDBJ whole genome shotgun (WGS) entry which is preliminary data.</text>
</comment>
<name>A0A1E5L7S5_9FIRM</name>
<dbReference type="AlphaFoldDB" id="A0A1E5L7S5"/>
<keyword evidence="1" id="KW-0472">Membrane</keyword>
<dbReference type="Proteomes" id="UP000095255">
    <property type="component" value="Unassembled WGS sequence"/>
</dbReference>
<gene>
    <name evidence="2" type="ORF">BHU72_11795</name>
</gene>
<feature type="transmembrane region" description="Helical" evidence="1">
    <location>
        <begin position="124"/>
        <end position="150"/>
    </location>
</feature>
<organism evidence="2 3">
    <name type="scientific">Desulfuribacillus stibiiarsenatis</name>
    <dbReference type="NCBI Taxonomy" id="1390249"/>
    <lineage>
        <taxon>Bacteria</taxon>
        <taxon>Bacillati</taxon>
        <taxon>Bacillota</taxon>
        <taxon>Desulfuribacillia</taxon>
        <taxon>Desulfuribacillales</taxon>
        <taxon>Desulfuribacillaceae</taxon>
        <taxon>Desulfuribacillus</taxon>
    </lineage>
</organism>
<feature type="transmembrane region" description="Helical" evidence="1">
    <location>
        <begin position="50"/>
        <end position="69"/>
    </location>
</feature>
<dbReference type="OrthoDB" id="9891041at2"/>
<dbReference type="RefSeq" id="WP_069701440.1">
    <property type="nucleotide sequence ID" value="NZ_MJAT01000006.1"/>
</dbReference>
<keyword evidence="1" id="KW-0812">Transmembrane</keyword>
<keyword evidence="1" id="KW-1133">Transmembrane helix</keyword>
<keyword evidence="3" id="KW-1185">Reference proteome</keyword>
<sequence>MRSTFDDMIKLVADWVFPLLIASVLSYITYTLGFDNQVKNVDKLFDNAIMFSSIILGFLGALLGILATIRNSSVVKEIFNSNKENIIKRYFYEAFISGFMIVLLSSILHIVLEMDRLVTKFLFISWYFSVFYFAISAYRIINILMGILFVSNKNKSRPDSNRIGDSAEREELRKKLTIKK</sequence>
<feature type="transmembrane region" description="Helical" evidence="1">
    <location>
        <begin position="90"/>
        <end position="112"/>
    </location>
</feature>